<feature type="transmembrane region" description="Helical" evidence="8">
    <location>
        <begin position="54"/>
        <end position="74"/>
    </location>
</feature>
<reference evidence="10 11" key="1">
    <citation type="submission" date="2023-02" db="EMBL/GenBank/DDBJ databases">
        <title>Genome sequence of Sphingobacterium sp. KACC 22765.</title>
        <authorList>
            <person name="Kim S."/>
            <person name="Heo J."/>
            <person name="Kwon S.-W."/>
        </authorList>
    </citation>
    <scope>NUCLEOTIDE SEQUENCE [LARGE SCALE GENOMIC DNA]</scope>
    <source>
        <strain evidence="10 11">KACC 22765</strain>
    </source>
</reference>
<evidence type="ECO:0000256" key="1">
    <source>
        <dbReference type="ARBA" id="ARBA00004651"/>
    </source>
</evidence>
<keyword evidence="3" id="KW-1003">Cell membrane</keyword>
<dbReference type="InterPro" id="IPR005828">
    <property type="entry name" value="MFS_sugar_transport-like"/>
</dbReference>
<feature type="transmembrane region" description="Helical" evidence="8">
    <location>
        <begin position="152"/>
        <end position="175"/>
    </location>
</feature>
<keyword evidence="4 8" id="KW-0812">Transmembrane</keyword>
<dbReference type="PANTHER" id="PTHR43528:SF5">
    <property type="entry name" value="PROLINE_BETAINE TRANSPORTER"/>
    <property type="match status" value="1"/>
</dbReference>
<evidence type="ECO:0000259" key="9">
    <source>
        <dbReference type="PROSITE" id="PS50850"/>
    </source>
</evidence>
<dbReference type="Gene3D" id="1.20.1250.20">
    <property type="entry name" value="MFS general substrate transporter like domains"/>
    <property type="match status" value="1"/>
</dbReference>
<feature type="transmembrane region" description="Helical" evidence="8">
    <location>
        <begin position="110"/>
        <end position="131"/>
    </location>
</feature>
<feature type="transmembrane region" description="Helical" evidence="8">
    <location>
        <begin position="408"/>
        <end position="426"/>
    </location>
</feature>
<dbReference type="SUPFAM" id="SSF103473">
    <property type="entry name" value="MFS general substrate transporter"/>
    <property type="match status" value="1"/>
</dbReference>
<dbReference type="Proteomes" id="UP001221558">
    <property type="component" value="Chromosome"/>
</dbReference>
<comment type="subcellular location">
    <subcellularLocation>
        <location evidence="1">Cell membrane</location>
        <topology evidence="1">Multi-pass membrane protein</topology>
    </subcellularLocation>
</comment>
<name>A0ABY7WM72_9SPHI</name>
<feature type="transmembrane region" description="Helical" evidence="8">
    <location>
        <begin position="244"/>
        <end position="263"/>
    </location>
</feature>
<dbReference type="PROSITE" id="PS00217">
    <property type="entry name" value="SUGAR_TRANSPORT_2"/>
    <property type="match status" value="1"/>
</dbReference>
<dbReference type="EMBL" id="CP117880">
    <property type="protein sequence ID" value="WDF70702.1"/>
    <property type="molecule type" value="Genomic_DNA"/>
</dbReference>
<keyword evidence="5" id="KW-0769">Symport</keyword>
<sequence>MENTEGLATSTRLKAIVSGSIGNLVEWYDWYAYAAFSVYFAPVFFPASSPTAQLLNTAGIFAVGFLMRPIGGWLFGSLADKAGRKFSMTISVLLMSFGSLLIALTPSYKLIGILAPVFLLIARLLQGLSVGGEYGTSATYLSEMASSNRRGFYSSFQYVTLIGGQLIALGIQLIMQKLFLTDAQMHTWGWRIPFFIGAALSLVALYLRSHMAETAAFQTDTAQSPGEHKKKNGSIGELLKHPKALVTVFGLTLGGTVAFYTYSTYMQKYLINTVGFSKEDSTVITFTSLLIFAFLQPLFGLLSDKIGRKPLLIGFGILGSALTIPLLSTLGGLDSSSDFWPAFFVIMLALIVVSGYTSINAVVKAELFPTNIRALGVGLPYSLTVAIFGGTCEYIALWFKEVGHEAYYFYYVTGCIFISLLVYLFMKDTKKSSTFNPVKAAD</sequence>
<feature type="transmembrane region" description="Helical" evidence="8">
    <location>
        <begin position="283"/>
        <end position="302"/>
    </location>
</feature>
<dbReference type="InterPro" id="IPR005829">
    <property type="entry name" value="Sugar_transporter_CS"/>
</dbReference>
<dbReference type="RefSeq" id="WP_274269406.1">
    <property type="nucleotide sequence ID" value="NZ_CP117880.1"/>
</dbReference>
<dbReference type="Pfam" id="PF00083">
    <property type="entry name" value="Sugar_tr"/>
    <property type="match status" value="2"/>
</dbReference>
<feature type="transmembrane region" description="Helical" evidence="8">
    <location>
        <begin position="187"/>
        <end position="207"/>
    </location>
</feature>
<evidence type="ECO:0000256" key="2">
    <source>
        <dbReference type="ARBA" id="ARBA00022448"/>
    </source>
</evidence>
<dbReference type="InterPro" id="IPR020846">
    <property type="entry name" value="MFS_dom"/>
</dbReference>
<dbReference type="CDD" id="cd17367">
    <property type="entry name" value="MFS_KgtP"/>
    <property type="match status" value="1"/>
</dbReference>
<feature type="transmembrane region" description="Helical" evidence="8">
    <location>
        <begin position="339"/>
        <end position="363"/>
    </location>
</feature>
<protein>
    <submittedName>
        <fullName evidence="10">MFS transporter</fullName>
    </submittedName>
</protein>
<proteinExistence type="predicted"/>
<keyword evidence="7 8" id="KW-0472">Membrane</keyword>
<keyword evidence="2" id="KW-0813">Transport</keyword>
<feature type="transmembrane region" description="Helical" evidence="8">
    <location>
        <begin position="311"/>
        <end position="333"/>
    </location>
</feature>
<dbReference type="InterPro" id="IPR051084">
    <property type="entry name" value="H+-coupled_symporters"/>
</dbReference>
<keyword evidence="6 8" id="KW-1133">Transmembrane helix</keyword>
<evidence type="ECO:0000256" key="3">
    <source>
        <dbReference type="ARBA" id="ARBA00022475"/>
    </source>
</evidence>
<dbReference type="PANTHER" id="PTHR43528">
    <property type="entry name" value="ALPHA-KETOGLUTARATE PERMEASE"/>
    <property type="match status" value="1"/>
</dbReference>
<evidence type="ECO:0000313" key="10">
    <source>
        <dbReference type="EMBL" id="WDF70702.1"/>
    </source>
</evidence>
<dbReference type="InterPro" id="IPR036259">
    <property type="entry name" value="MFS_trans_sf"/>
</dbReference>
<evidence type="ECO:0000313" key="11">
    <source>
        <dbReference type="Proteomes" id="UP001221558"/>
    </source>
</evidence>
<feature type="transmembrane region" description="Helical" evidence="8">
    <location>
        <begin position="375"/>
        <end position="396"/>
    </location>
</feature>
<evidence type="ECO:0000256" key="7">
    <source>
        <dbReference type="ARBA" id="ARBA00023136"/>
    </source>
</evidence>
<dbReference type="PROSITE" id="PS50850">
    <property type="entry name" value="MFS"/>
    <property type="match status" value="1"/>
</dbReference>
<evidence type="ECO:0000256" key="6">
    <source>
        <dbReference type="ARBA" id="ARBA00022989"/>
    </source>
</evidence>
<evidence type="ECO:0000256" key="4">
    <source>
        <dbReference type="ARBA" id="ARBA00022692"/>
    </source>
</evidence>
<accession>A0ABY7WM72</accession>
<feature type="domain" description="Major facilitator superfamily (MFS) profile" evidence="9">
    <location>
        <begin position="15"/>
        <end position="431"/>
    </location>
</feature>
<gene>
    <name evidence="10" type="ORF">PQ465_10080</name>
</gene>
<evidence type="ECO:0000256" key="8">
    <source>
        <dbReference type="SAM" id="Phobius"/>
    </source>
</evidence>
<evidence type="ECO:0000256" key="5">
    <source>
        <dbReference type="ARBA" id="ARBA00022847"/>
    </source>
</evidence>
<feature type="transmembrane region" description="Helical" evidence="8">
    <location>
        <begin position="86"/>
        <end position="104"/>
    </location>
</feature>
<keyword evidence="11" id="KW-1185">Reference proteome</keyword>
<organism evidence="10 11">
    <name type="scientific">Sphingobacterium oryzagri</name>
    <dbReference type="NCBI Taxonomy" id="3025669"/>
    <lineage>
        <taxon>Bacteria</taxon>
        <taxon>Pseudomonadati</taxon>
        <taxon>Bacteroidota</taxon>
        <taxon>Sphingobacteriia</taxon>
        <taxon>Sphingobacteriales</taxon>
        <taxon>Sphingobacteriaceae</taxon>
        <taxon>Sphingobacterium</taxon>
    </lineage>
</organism>
<feature type="transmembrane region" description="Helical" evidence="8">
    <location>
        <begin position="30"/>
        <end position="48"/>
    </location>
</feature>